<keyword evidence="1" id="KW-1133">Transmembrane helix</keyword>
<dbReference type="EMBL" id="JACCAA010000001">
    <property type="protein sequence ID" value="NYG58169.1"/>
    <property type="molecule type" value="Genomic_DNA"/>
</dbReference>
<evidence type="ECO:0000313" key="3">
    <source>
        <dbReference type="Proteomes" id="UP000540656"/>
    </source>
</evidence>
<keyword evidence="1" id="KW-0472">Membrane</keyword>
<gene>
    <name evidence="2" type="ORF">BJ980_001092</name>
</gene>
<keyword evidence="1" id="KW-0812">Transmembrane</keyword>
<proteinExistence type="predicted"/>
<feature type="transmembrane region" description="Helical" evidence="1">
    <location>
        <begin position="46"/>
        <end position="69"/>
    </location>
</feature>
<accession>A0A7Y9UTG7</accession>
<dbReference type="RefSeq" id="WP_179501356.1">
    <property type="nucleotide sequence ID" value="NZ_JACCAA010000001.1"/>
</dbReference>
<organism evidence="2 3">
    <name type="scientific">Nocardioides daedukensis</name>
    <dbReference type="NCBI Taxonomy" id="634462"/>
    <lineage>
        <taxon>Bacteria</taxon>
        <taxon>Bacillati</taxon>
        <taxon>Actinomycetota</taxon>
        <taxon>Actinomycetes</taxon>
        <taxon>Propionibacteriales</taxon>
        <taxon>Nocardioidaceae</taxon>
        <taxon>Nocardioides</taxon>
    </lineage>
</organism>
<dbReference type="Proteomes" id="UP000540656">
    <property type="component" value="Unassembled WGS sequence"/>
</dbReference>
<keyword evidence="3" id="KW-1185">Reference proteome</keyword>
<sequence>MTPGPDGTVELERTHFFDTAALVCGAVMLLPTLSFAPKVIADPRPGAVAVLVVMAVVLVALPIWIGLIIRSLRFYVGPQAITALRGGKVWREVRLDEMTRVVPGETVATGIAKRFTTLQVFGEHQGRRVGVALNRQLVSDLAPAVAVLAPHVRARPGLLPDTDDARGLWQRLLDGRDV</sequence>
<evidence type="ECO:0008006" key="4">
    <source>
        <dbReference type="Google" id="ProtNLM"/>
    </source>
</evidence>
<feature type="transmembrane region" description="Helical" evidence="1">
    <location>
        <begin position="20"/>
        <end position="40"/>
    </location>
</feature>
<evidence type="ECO:0000256" key="1">
    <source>
        <dbReference type="SAM" id="Phobius"/>
    </source>
</evidence>
<evidence type="ECO:0000313" key="2">
    <source>
        <dbReference type="EMBL" id="NYG58169.1"/>
    </source>
</evidence>
<name>A0A7Y9UTG7_9ACTN</name>
<dbReference type="AlphaFoldDB" id="A0A7Y9UTG7"/>
<reference evidence="2 3" key="1">
    <citation type="submission" date="2020-07" db="EMBL/GenBank/DDBJ databases">
        <title>Sequencing the genomes of 1000 actinobacteria strains.</title>
        <authorList>
            <person name="Klenk H.-P."/>
        </authorList>
    </citation>
    <scope>NUCLEOTIDE SEQUENCE [LARGE SCALE GENOMIC DNA]</scope>
    <source>
        <strain evidence="2 3">DSM 23819</strain>
    </source>
</reference>
<comment type="caution">
    <text evidence="2">The sequence shown here is derived from an EMBL/GenBank/DDBJ whole genome shotgun (WGS) entry which is preliminary data.</text>
</comment>
<protein>
    <recommendedName>
        <fullName evidence="4">PH domain-containing protein</fullName>
    </recommendedName>
</protein>